<organism evidence="3 4">
    <name type="scientific">Halteria grandinella</name>
    <dbReference type="NCBI Taxonomy" id="5974"/>
    <lineage>
        <taxon>Eukaryota</taxon>
        <taxon>Sar</taxon>
        <taxon>Alveolata</taxon>
        <taxon>Ciliophora</taxon>
        <taxon>Intramacronucleata</taxon>
        <taxon>Spirotrichea</taxon>
        <taxon>Stichotrichia</taxon>
        <taxon>Sporadotrichida</taxon>
        <taxon>Halteriidae</taxon>
        <taxon>Halteria</taxon>
    </lineage>
</organism>
<evidence type="ECO:0000256" key="1">
    <source>
        <dbReference type="SAM" id="Coils"/>
    </source>
</evidence>
<accession>A0A8J8NR08</accession>
<keyword evidence="4" id="KW-1185">Reference proteome</keyword>
<keyword evidence="1" id="KW-0175">Coiled coil</keyword>
<dbReference type="AlphaFoldDB" id="A0A8J8NR08"/>
<feature type="coiled-coil region" evidence="1">
    <location>
        <begin position="418"/>
        <end position="452"/>
    </location>
</feature>
<dbReference type="EMBL" id="RRYP01008840">
    <property type="protein sequence ID" value="TNV79498.1"/>
    <property type="molecule type" value="Genomic_DNA"/>
</dbReference>
<reference evidence="3" key="1">
    <citation type="submission" date="2019-06" db="EMBL/GenBank/DDBJ databases">
        <authorList>
            <person name="Zheng W."/>
        </authorList>
    </citation>
    <scope>NUCLEOTIDE SEQUENCE</scope>
    <source>
        <strain evidence="3">QDHG01</strain>
    </source>
</reference>
<comment type="caution">
    <text evidence="3">The sequence shown here is derived from an EMBL/GenBank/DDBJ whole genome shotgun (WGS) entry which is preliminary data.</text>
</comment>
<evidence type="ECO:0000256" key="2">
    <source>
        <dbReference type="SAM" id="MobiDB-lite"/>
    </source>
</evidence>
<protein>
    <submittedName>
        <fullName evidence="3">Uncharacterized protein</fullName>
    </submittedName>
</protein>
<gene>
    <name evidence="3" type="ORF">FGO68_gene11493</name>
</gene>
<sequence length="523" mass="60483">MRLSQLKMLDQTAHPSLTDTSFFDSLQHRRRRNSRLTNNLATLLNQDLLPVEQQTLSRISRNHNQTWTAKSGGKYKFWRTSQREKLEISVDSKKEDETEERSLSKEPERRAKSIVAGKKSDQKKQRSPVTLLHYDIKRLTGNFPELYQKYLNLNSDISPSMSVENKRDSVDLVDGDGILKFYKTNKVFEKNEKIKIFIQPSRNETQLTFDAKSAILPFHNKRQSPNATHNGSFLNTVQSGVRWSKERKRVKQTEKPLKSIQTILYPETIAKNRLEKKPLDTKQTANKEFLTHMQERVAFAQRLKSLISASQEKSKVSFKNIKIKTEIRDSQQLLKSSRNSSPTTQRTPVLQPSLQCALCGAHQKLRHDATDETLYQRPPTFEVGIDAQNESQDFMIMSIAHLIEKLQNQQQMQEPIIMRESNSDLDSLKQKLKVLELENRLLRAEIKTQDELLKNLKPLIDKQELKSVKTMKPDAASMRVSLVNSDKLTIKSPQRVSINVSKQRHYERGDTQSLDVCESFNLL</sequence>
<feature type="compositionally biased region" description="Basic and acidic residues" evidence="2">
    <location>
        <begin position="88"/>
        <end position="111"/>
    </location>
</feature>
<name>A0A8J8NR08_HALGN</name>
<evidence type="ECO:0000313" key="3">
    <source>
        <dbReference type="EMBL" id="TNV79498.1"/>
    </source>
</evidence>
<feature type="region of interest" description="Disordered" evidence="2">
    <location>
        <begin position="88"/>
        <end position="126"/>
    </location>
</feature>
<evidence type="ECO:0000313" key="4">
    <source>
        <dbReference type="Proteomes" id="UP000785679"/>
    </source>
</evidence>
<dbReference type="Proteomes" id="UP000785679">
    <property type="component" value="Unassembled WGS sequence"/>
</dbReference>
<proteinExistence type="predicted"/>